<gene>
    <name evidence="4" type="ORF">Ptr86124_003680</name>
    <name evidence="3" type="ORF">PtrM4_099000</name>
</gene>
<dbReference type="AlphaFoldDB" id="A0A2W1ECQ2"/>
<evidence type="ECO:0000313" key="3">
    <source>
        <dbReference type="EMBL" id="KAF7572400.1"/>
    </source>
</evidence>
<dbReference type="Proteomes" id="UP000249757">
    <property type="component" value="Unassembled WGS sequence"/>
</dbReference>
<evidence type="ECO:0000313" key="4">
    <source>
        <dbReference type="EMBL" id="KAI1516743.1"/>
    </source>
</evidence>
<proteinExistence type="predicted"/>
<dbReference type="PANTHER" id="PTHR35896">
    <property type="entry name" value="IG-LIKE DOMAIN-CONTAINING PROTEIN"/>
    <property type="match status" value="1"/>
</dbReference>
<reference evidence="4" key="3">
    <citation type="journal article" date="2022" name="bioRxiv">
        <title>A global pangenome for the wheat fungal pathogen Pyrenophora tritici-repentis and prediction of effector protein structural homology.</title>
        <authorList>
            <person name="Moolhuijzen P."/>
            <person name="See P.T."/>
            <person name="Shi G."/>
            <person name="Powell H.R."/>
            <person name="Cockram J."/>
            <person name="Jorgensen L.N."/>
            <person name="Benslimane H."/>
            <person name="Strelkov S.E."/>
            <person name="Turner J."/>
            <person name="Liu Z."/>
            <person name="Moffat C.S."/>
        </authorList>
    </citation>
    <scope>NUCLEOTIDE SEQUENCE</scope>
    <source>
        <strain evidence="4">86-124</strain>
    </source>
</reference>
<reference evidence="3" key="1">
    <citation type="journal article" date="2018" name="BMC Genomics">
        <title>Comparative genomics of the wheat fungal pathogen Pyrenophora tritici-repentis reveals chromosomal variations and genome plasticity.</title>
        <authorList>
            <person name="Moolhuijzen P."/>
            <person name="See P.T."/>
            <person name="Hane J.K."/>
            <person name="Shi G."/>
            <person name="Liu Z."/>
            <person name="Oliver R.P."/>
            <person name="Moffat C.S."/>
        </authorList>
    </citation>
    <scope>NUCLEOTIDE SEQUENCE [LARGE SCALE GENOMIC DNA]</scope>
    <source>
        <strain evidence="3">M4</strain>
    </source>
</reference>
<reference evidence="5" key="4">
    <citation type="journal article" date="2022" name="Microb. Genom.">
        <title>A global pangenome for the wheat fungal pathogen Pyrenophora tritici-repentis and prediction of effector protein structural homology.</title>
        <authorList>
            <person name="Moolhuijzen P.M."/>
            <person name="See P.T."/>
            <person name="Shi G."/>
            <person name="Powell H.R."/>
            <person name="Cockram J."/>
            <person name="Jorgensen L.N."/>
            <person name="Benslimane H."/>
            <person name="Strelkov S.E."/>
            <person name="Turner J."/>
            <person name="Liu Z."/>
            <person name="Moffat C.S."/>
        </authorList>
    </citation>
    <scope>NUCLEOTIDE SEQUENCE [LARGE SCALE GENOMIC DNA]</scope>
</reference>
<dbReference type="PANTHER" id="PTHR35896:SF3">
    <property type="entry name" value="MAJOR FACILITATOR SUPERFAMILY TRANSPORTER"/>
    <property type="match status" value="1"/>
</dbReference>
<accession>A0A2W1ECQ2</accession>
<dbReference type="EMBL" id="NRDI02000004">
    <property type="protein sequence ID" value="KAI1516743.1"/>
    <property type="molecule type" value="Genomic_DNA"/>
</dbReference>
<dbReference type="Proteomes" id="UP000245464">
    <property type="component" value="Chromosome 4"/>
</dbReference>
<keyword evidence="5" id="KW-1185">Reference proteome</keyword>
<dbReference type="InterPro" id="IPR053008">
    <property type="entry name" value="Phomopsin_biosynth_assoc"/>
</dbReference>
<feature type="region of interest" description="Disordered" evidence="1">
    <location>
        <begin position="1"/>
        <end position="43"/>
    </location>
</feature>
<name>A0A2W1ECQ2_9PLEO</name>
<evidence type="ECO:0000256" key="1">
    <source>
        <dbReference type="SAM" id="MobiDB-lite"/>
    </source>
</evidence>
<protein>
    <submittedName>
        <fullName evidence="4">Uncharacterized protein</fullName>
    </submittedName>
</protein>
<sequence>MSKSSDPFLSDVSSASDSDLEHSHAPPNVRKTKSPRKRQRQQRHPLTAAILPVCCIITGWILGIATLYAFKLLVPEPDVFHPETLARGTNLCDCGANIEEALRRGCVYDTLSTSWLPPYCRDAELTAKFDKSGDGPNGEWSYFADQQGIRRLSVEEIAALGDTGGHFWASRYWHRAHCLFYWQKQFRQRDTKVVMEQRFDGLPHVEHCSRLLLRTTDLSLLMPVPVLMNSSAADALRLSPET</sequence>
<keyword evidence="2" id="KW-1133">Transmembrane helix</keyword>
<feature type="compositionally biased region" description="Basic residues" evidence="1">
    <location>
        <begin position="30"/>
        <end position="43"/>
    </location>
</feature>
<organism evidence="4 5">
    <name type="scientific">Pyrenophora tritici-repentis</name>
    <dbReference type="NCBI Taxonomy" id="45151"/>
    <lineage>
        <taxon>Eukaryota</taxon>
        <taxon>Fungi</taxon>
        <taxon>Dikarya</taxon>
        <taxon>Ascomycota</taxon>
        <taxon>Pezizomycotina</taxon>
        <taxon>Dothideomycetes</taxon>
        <taxon>Pleosporomycetidae</taxon>
        <taxon>Pleosporales</taxon>
        <taxon>Pleosporineae</taxon>
        <taxon>Pleosporaceae</taxon>
        <taxon>Pyrenophora</taxon>
    </lineage>
</organism>
<dbReference type="OrthoDB" id="3501153at2759"/>
<dbReference type="EMBL" id="NQIK02000004">
    <property type="protein sequence ID" value="KAF7572400.1"/>
    <property type="molecule type" value="Genomic_DNA"/>
</dbReference>
<feature type="transmembrane region" description="Helical" evidence="2">
    <location>
        <begin position="46"/>
        <end position="70"/>
    </location>
</feature>
<keyword evidence="2" id="KW-0812">Transmembrane</keyword>
<keyword evidence="2" id="KW-0472">Membrane</keyword>
<reference evidence="4" key="2">
    <citation type="submission" date="2021-05" db="EMBL/GenBank/DDBJ databases">
        <authorList>
            <person name="Moolhuijzen P.M."/>
            <person name="Moffat C.S."/>
        </authorList>
    </citation>
    <scope>NUCLEOTIDE SEQUENCE</scope>
    <source>
        <strain evidence="4">86-124</strain>
    </source>
</reference>
<evidence type="ECO:0000313" key="5">
    <source>
        <dbReference type="Proteomes" id="UP000249757"/>
    </source>
</evidence>
<comment type="caution">
    <text evidence="4">The sequence shown here is derived from an EMBL/GenBank/DDBJ whole genome shotgun (WGS) entry which is preliminary data.</text>
</comment>
<evidence type="ECO:0000256" key="2">
    <source>
        <dbReference type="SAM" id="Phobius"/>
    </source>
</evidence>